<dbReference type="GO" id="GO:0009228">
    <property type="term" value="P:thiamine biosynthetic process"/>
    <property type="evidence" value="ECO:0007669"/>
    <property type="project" value="UniProtKB-KW"/>
</dbReference>
<sequence length="340" mass="36034">MIGLTPFRSGFAMSHEFDLINQYFAPLSQVDSGEVGIGDDGAILNCPANHQLVVVTDTLIAGRHFPLNTTPYDIAWKALAVNLSDLAAMGAKPAFYSLALTLSPQENNQAWLKSFSLGLKTLSEQAQIRLIGGDTTQGPLSITVTAQGWVPSGKGLLRSGALAYADIYISGALGNGGLGLANVLNQLMPGDVGYCTDAIAKLNRPEPRLSLGQALLAQNLALAAIDISDGFLADLSHILKASNLAASIDYDALPLSEALIAWAKKQSDSLFGLNTGDDYELCFVALPDSASAIKQLADSLGLRLSRVGQTLPYTAEGERLVLRDSAGNVMPMKRLGYQHF</sequence>
<dbReference type="GO" id="GO:0005524">
    <property type="term" value="F:ATP binding"/>
    <property type="evidence" value="ECO:0007669"/>
    <property type="project" value="UniProtKB-UniRule"/>
</dbReference>
<feature type="binding site" evidence="2">
    <location>
        <position position="229"/>
    </location>
    <ligand>
        <name>Mg(2+)</name>
        <dbReference type="ChEBI" id="CHEBI:18420"/>
        <label>5</label>
    </ligand>
</feature>
<comment type="catalytic activity">
    <reaction evidence="2">
        <text>thiamine phosphate + ATP = thiamine diphosphate + ADP</text>
        <dbReference type="Rhea" id="RHEA:15913"/>
        <dbReference type="ChEBI" id="CHEBI:30616"/>
        <dbReference type="ChEBI" id="CHEBI:37575"/>
        <dbReference type="ChEBI" id="CHEBI:58937"/>
        <dbReference type="ChEBI" id="CHEBI:456216"/>
        <dbReference type="EC" id="2.7.4.16"/>
    </reaction>
</comment>
<keyword evidence="1 2" id="KW-0784">Thiamine biosynthesis</keyword>
<feature type="binding site" evidence="2">
    <location>
        <position position="277"/>
    </location>
    <ligand>
        <name>substrate</name>
    </ligand>
</feature>
<dbReference type="InterPro" id="IPR036921">
    <property type="entry name" value="PurM-like_N_sf"/>
</dbReference>
<feature type="binding site" evidence="2">
    <location>
        <position position="85"/>
    </location>
    <ligand>
        <name>Mg(2+)</name>
        <dbReference type="ChEBI" id="CHEBI:18420"/>
        <label>2</label>
    </ligand>
</feature>
<dbReference type="InterPro" id="IPR006283">
    <property type="entry name" value="ThiL-like"/>
</dbReference>
<feature type="binding site" evidence="2">
    <location>
        <position position="226"/>
    </location>
    <ligand>
        <name>Mg(2+)</name>
        <dbReference type="ChEBI" id="CHEBI:18420"/>
        <label>3</label>
    </ligand>
</feature>
<evidence type="ECO:0000259" key="4">
    <source>
        <dbReference type="Pfam" id="PF02769"/>
    </source>
</evidence>
<dbReference type="SUPFAM" id="SSF55326">
    <property type="entry name" value="PurM N-terminal domain-like"/>
    <property type="match status" value="1"/>
</dbReference>
<protein>
    <recommendedName>
        <fullName evidence="2">Thiamine-monophosphate kinase</fullName>
        <shortName evidence="2">TMP kinase</shortName>
        <shortName evidence="2">Thiamine-phosphate kinase</shortName>
        <ecNumber evidence="2">2.7.4.16</ecNumber>
    </recommendedName>
</protein>
<dbReference type="GO" id="GO:0009229">
    <property type="term" value="P:thiamine diphosphate biosynthetic process"/>
    <property type="evidence" value="ECO:0007669"/>
    <property type="project" value="UniProtKB-UniRule"/>
</dbReference>
<keyword evidence="2 5" id="KW-0418">Kinase</keyword>
<dbReference type="Proteomes" id="UP000501466">
    <property type="component" value="Chromosome"/>
</dbReference>
<dbReference type="GO" id="GO:0000287">
    <property type="term" value="F:magnesium ion binding"/>
    <property type="evidence" value="ECO:0007669"/>
    <property type="project" value="UniProtKB-UniRule"/>
</dbReference>
<gene>
    <name evidence="2 5" type="primary">thiL</name>
    <name evidence="5" type="ORF">THMIRHAT_10280</name>
</gene>
<dbReference type="HAMAP" id="MF_02128">
    <property type="entry name" value="TMP_kinase"/>
    <property type="match status" value="1"/>
</dbReference>
<feature type="binding site" evidence="2">
    <location>
        <position position="134"/>
    </location>
    <ligand>
        <name>Mg(2+)</name>
        <dbReference type="ChEBI" id="CHEBI:18420"/>
        <label>1</label>
    </ligand>
</feature>
<feature type="binding site" evidence="2">
    <location>
        <position position="64"/>
    </location>
    <ligand>
        <name>substrate</name>
    </ligand>
</feature>
<evidence type="ECO:0000256" key="1">
    <source>
        <dbReference type="ARBA" id="ARBA00022977"/>
    </source>
</evidence>
<feature type="binding site" evidence="2">
    <location>
        <position position="40"/>
    </location>
    <ligand>
        <name>Mg(2+)</name>
        <dbReference type="ChEBI" id="CHEBI:18420"/>
        <label>4</label>
    </ligand>
</feature>
<keyword evidence="6" id="KW-1185">Reference proteome</keyword>
<dbReference type="PIRSF" id="PIRSF005303">
    <property type="entry name" value="Thiam_monoph_kin"/>
    <property type="match status" value="1"/>
</dbReference>
<dbReference type="InterPro" id="IPR016188">
    <property type="entry name" value="PurM-like_N"/>
</dbReference>
<feature type="binding site" evidence="2">
    <location>
        <position position="228"/>
    </location>
    <ligand>
        <name>ATP</name>
        <dbReference type="ChEBI" id="CHEBI:30616"/>
    </ligand>
</feature>
<feature type="binding site" evidence="2">
    <location>
        <position position="85"/>
    </location>
    <ligand>
        <name>Mg(2+)</name>
        <dbReference type="ChEBI" id="CHEBI:18420"/>
        <label>4</label>
    </ligand>
</feature>
<keyword evidence="2" id="KW-0547">Nucleotide-binding</keyword>
<feature type="binding site" evidence="2">
    <location>
        <position position="56"/>
    </location>
    <ligand>
        <name>Mg(2+)</name>
        <dbReference type="ChEBI" id="CHEBI:18420"/>
        <label>1</label>
    </ligand>
</feature>
<evidence type="ECO:0000259" key="3">
    <source>
        <dbReference type="Pfam" id="PF00586"/>
    </source>
</evidence>
<dbReference type="CDD" id="cd02194">
    <property type="entry name" value="ThiL"/>
    <property type="match status" value="1"/>
</dbReference>
<name>A0A6F8PMF1_9GAMM</name>
<feature type="binding site" evidence="2">
    <location>
        <position position="85"/>
    </location>
    <ligand>
        <name>Mg(2+)</name>
        <dbReference type="ChEBI" id="CHEBI:18420"/>
        <label>3</label>
    </ligand>
</feature>
<dbReference type="GO" id="GO:0009030">
    <property type="term" value="F:thiamine-phosphate kinase activity"/>
    <property type="evidence" value="ECO:0007669"/>
    <property type="project" value="UniProtKB-UniRule"/>
</dbReference>
<feature type="binding site" evidence="2">
    <location>
        <position position="40"/>
    </location>
    <ligand>
        <name>Mg(2+)</name>
        <dbReference type="ChEBI" id="CHEBI:18420"/>
        <label>3</label>
    </ligand>
</feature>
<dbReference type="Pfam" id="PF02769">
    <property type="entry name" value="AIRS_C"/>
    <property type="match status" value="1"/>
</dbReference>
<dbReference type="PANTHER" id="PTHR30270">
    <property type="entry name" value="THIAMINE-MONOPHOSPHATE KINASE"/>
    <property type="match status" value="1"/>
</dbReference>
<proteinExistence type="inferred from homology"/>
<feature type="binding site" evidence="2">
    <location>
        <position position="57"/>
    </location>
    <ligand>
        <name>Mg(2+)</name>
        <dbReference type="ChEBI" id="CHEBI:18420"/>
        <label>1</label>
    </ligand>
</feature>
<dbReference type="EC" id="2.7.4.16" evidence="2"/>
<comment type="caution">
    <text evidence="2">Lacks conserved residue(s) required for the propagation of feature annotation.</text>
</comment>
<dbReference type="KEGG" id="tzo:THMIRHAT_10280"/>
<dbReference type="PANTHER" id="PTHR30270:SF0">
    <property type="entry name" value="THIAMINE-MONOPHOSPHATE KINASE"/>
    <property type="match status" value="1"/>
</dbReference>
<dbReference type="NCBIfam" id="TIGR01379">
    <property type="entry name" value="thiL"/>
    <property type="match status" value="1"/>
</dbReference>
<dbReference type="InterPro" id="IPR010918">
    <property type="entry name" value="PurM-like_C_dom"/>
</dbReference>
<dbReference type="Gene3D" id="3.90.650.10">
    <property type="entry name" value="PurM-like C-terminal domain"/>
    <property type="match status" value="1"/>
</dbReference>
<organism evidence="5 6">
    <name type="scientific">Thiosulfativibrio zosterae</name>
    <dbReference type="NCBI Taxonomy" id="2675053"/>
    <lineage>
        <taxon>Bacteria</taxon>
        <taxon>Pseudomonadati</taxon>
        <taxon>Pseudomonadota</taxon>
        <taxon>Gammaproteobacteria</taxon>
        <taxon>Thiotrichales</taxon>
        <taxon>Piscirickettsiaceae</taxon>
        <taxon>Thiosulfativibrio</taxon>
    </lineage>
</organism>
<feature type="binding site" evidence="2">
    <location>
        <position position="337"/>
    </location>
    <ligand>
        <name>substrate</name>
    </ligand>
</feature>
<keyword evidence="2" id="KW-0460">Magnesium</keyword>
<comment type="similarity">
    <text evidence="2">Belongs to the thiamine-monophosphate kinase family.</text>
</comment>
<comment type="function">
    <text evidence="2">Catalyzes the ATP-dependent phosphorylation of thiamine-monophosphate (TMP) to form thiamine-pyrophosphate (TPP), the active form of vitamin B1.</text>
</comment>
<dbReference type="SUPFAM" id="SSF56042">
    <property type="entry name" value="PurM C-terminal domain-like"/>
    <property type="match status" value="1"/>
</dbReference>
<feature type="binding site" evidence="2">
    <location>
        <begin position="133"/>
        <end position="134"/>
    </location>
    <ligand>
        <name>ATP</name>
        <dbReference type="ChEBI" id="CHEBI:30616"/>
    </ligand>
</feature>
<dbReference type="UniPathway" id="UPA00060">
    <property type="reaction ID" value="UER00142"/>
</dbReference>
<accession>A0A6F8PMF1</accession>
<feature type="binding site" evidence="2">
    <location>
        <position position="57"/>
    </location>
    <ligand>
        <name>Mg(2+)</name>
        <dbReference type="ChEBI" id="CHEBI:18420"/>
        <label>2</label>
    </ligand>
</feature>
<dbReference type="Gene3D" id="3.30.1330.10">
    <property type="entry name" value="PurM-like, N-terminal domain"/>
    <property type="match status" value="1"/>
</dbReference>
<feature type="domain" description="PurM-like N-terminal" evidence="3">
    <location>
        <begin position="38"/>
        <end position="150"/>
    </location>
</feature>
<evidence type="ECO:0000256" key="2">
    <source>
        <dbReference type="HAMAP-Rule" id="MF_02128"/>
    </source>
</evidence>
<dbReference type="InterPro" id="IPR036676">
    <property type="entry name" value="PurM-like_C_sf"/>
</dbReference>
<dbReference type="AlphaFoldDB" id="A0A6F8PMF1"/>
<feature type="binding site" evidence="2">
    <location>
        <position position="158"/>
    </location>
    <ligand>
        <name>ATP</name>
        <dbReference type="ChEBI" id="CHEBI:30616"/>
    </ligand>
</feature>
<feature type="domain" description="PurM-like C-terminal" evidence="4">
    <location>
        <begin position="167"/>
        <end position="310"/>
    </location>
</feature>
<keyword evidence="2" id="KW-0067">ATP-binding</keyword>
<comment type="pathway">
    <text evidence="2">Cofactor biosynthesis; thiamine diphosphate biosynthesis; thiamine diphosphate from thiamine phosphate: step 1/1.</text>
</comment>
<dbReference type="Pfam" id="PF00586">
    <property type="entry name" value="AIRS"/>
    <property type="match status" value="1"/>
</dbReference>
<evidence type="ECO:0000313" key="5">
    <source>
        <dbReference type="EMBL" id="BBP43282.1"/>
    </source>
</evidence>
<keyword evidence="2" id="KW-0808">Transferase</keyword>
<reference evidence="6" key="1">
    <citation type="submission" date="2019-11" db="EMBL/GenBank/DDBJ databases">
        <title>Isolation and characterization of two novel species in the genus Thiomicrorhabdus.</title>
        <authorList>
            <person name="Mochizuki J."/>
            <person name="Kojima H."/>
            <person name="Fukui M."/>
        </authorList>
    </citation>
    <scope>NUCLEOTIDE SEQUENCE [LARGE SCALE GENOMIC DNA]</scope>
    <source>
        <strain evidence="6">AkT22</strain>
    </source>
</reference>
<evidence type="ECO:0000313" key="6">
    <source>
        <dbReference type="Proteomes" id="UP000501466"/>
    </source>
</evidence>
<comment type="miscellaneous">
    <text evidence="2">Reaction mechanism of ThiL seems to utilize a direct, inline transfer of the gamma-phosphate of ATP to TMP rather than a phosphorylated enzyme intermediate.</text>
</comment>
<keyword evidence="2" id="KW-0479">Metal-binding</keyword>
<dbReference type="RefSeq" id="WP_243831507.1">
    <property type="nucleotide sequence ID" value="NZ_AP021888.1"/>
</dbReference>
<dbReference type="EMBL" id="AP021888">
    <property type="protein sequence ID" value="BBP43282.1"/>
    <property type="molecule type" value="Genomic_DNA"/>
</dbReference>